<organism evidence="3 4">
    <name type="scientific">Pseudomonas phage inbricus</name>
    <dbReference type="NCBI Taxonomy" id="2048976"/>
    <lineage>
        <taxon>Viruses</taxon>
        <taxon>Duplodnaviria</taxon>
        <taxon>Heunggongvirae</taxon>
        <taxon>Uroviricota</taxon>
        <taxon>Caudoviricetes</taxon>
        <taxon>Schitoviridae</taxon>
        <taxon>Rothmandenesvirinae</taxon>
        <taxon>Inbricusvirus</taxon>
        <taxon>Inbricusvirus inbricus</taxon>
    </lineage>
</organism>
<evidence type="ECO:0000256" key="2">
    <source>
        <dbReference type="SAM" id="MobiDB-lite"/>
    </source>
</evidence>
<evidence type="ECO:0000256" key="1">
    <source>
        <dbReference type="SAM" id="Coils"/>
    </source>
</evidence>
<dbReference type="Proteomes" id="UP000240688">
    <property type="component" value="Segment"/>
</dbReference>
<name>A0A2H4P7F9_9CAUD</name>
<protein>
    <submittedName>
        <fullName evidence="3">Portal protein</fullName>
    </submittedName>
</protein>
<feature type="region of interest" description="Disordered" evidence="2">
    <location>
        <begin position="1"/>
        <end position="41"/>
    </location>
</feature>
<keyword evidence="4" id="KW-1185">Reference proteome</keyword>
<proteinExistence type="predicted"/>
<dbReference type="InterPro" id="IPR056909">
    <property type="entry name" value="SU10_portal"/>
</dbReference>
<evidence type="ECO:0000313" key="4">
    <source>
        <dbReference type="Proteomes" id="UP000240688"/>
    </source>
</evidence>
<accession>A0A2H4P7F9</accession>
<feature type="region of interest" description="Disordered" evidence="2">
    <location>
        <begin position="742"/>
        <end position="762"/>
    </location>
</feature>
<gene>
    <name evidence="3" type="ORF">CNR35_00027</name>
</gene>
<feature type="coiled-coil region" evidence="1">
    <location>
        <begin position="619"/>
        <end position="646"/>
    </location>
</feature>
<dbReference type="Pfam" id="PF23899">
    <property type="entry name" value="SU10_portal"/>
    <property type="match status" value="1"/>
</dbReference>
<keyword evidence="1" id="KW-0175">Coiled coil</keyword>
<evidence type="ECO:0000313" key="3">
    <source>
        <dbReference type="EMBL" id="ATW58123.1"/>
    </source>
</evidence>
<dbReference type="EMBL" id="MG018928">
    <property type="protein sequence ID" value="ATW58123.1"/>
    <property type="molecule type" value="Genomic_DNA"/>
</dbReference>
<reference evidence="4" key="1">
    <citation type="submission" date="2017-09" db="EMBL/GenBank/DDBJ databases">
        <authorList>
            <person name="Djurhuus A.M."/>
            <person name="Carstens A.B."/>
            <person name="Hansen L.H."/>
        </authorList>
    </citation>
    <scope>NUCLEOTIDE SEQUENCE [LARGE SCALE GENOMIC DNA]</scope>
</reference>
<sequence length="762" mass="85451">MEEQLNNLPPPDPNQAGKLTDWSNEPSLGALKGDYDAAKQTHDSQMSKIQNWNDQMQVKGKAKPAKVNNRSQVQPKLIRRQAEWRYSALTEPFLGSNKVFTVNPVTFEDEEAARQNELLLNWQFRTKLNRVKFIDDMVRSTVDEGTCVLRLGWKRVTIKVKEDAPVFSMLPIETDEQLQALQQAMELKQENPRQYNETMPEELKQAVAYYEETEQATYAVQTGTQKVEVEKALENRPTVEVMNPQNVVFDPSCQGDIDKAMFAIVSFETCLAELQKEGDRYKNLDKINWENTGPVNDPNHGTSTPTDYQFKDKARRKAVAYEYWGWWDAEGDGVLVPFVATWIGSTMIRMEKNPFPDEKLPFVVIPYLPVKRELYGEADAELLEDNQKILGAVTRGMIDLLGRSANGQQGFAKGMLDPLNRRRYEQGQDYEYNPTLNPQQGLIEHKFPEIPQSALVMANLQNQEAESLTGVKAFSGGVSGEAYGQVAAGIRGALDASSKREMAILRRMAKGMTEVGEKITAMNAVFLSEQEVVRVTNEEYVQINREDLKGNFDLEVDISTAEVDNQKSNDLAFMLQTMGNTMDFNVTKLILAEIARLKRMPVLAHQIKTYQPQPDPVAQELQQLELEEKRKTVEKLQSEIDLNKAKAAAEQASADKKNLDYLEQGTGTTHARDMEKQRGQAEGNQALQVTKALLQPGKEGDTPPNIPAAIGYNALTQSQGDATNTIDRDQLAMNGDRTANLGSQHFNPGMDPALNPAIRVGG</sequence>